<dbReference type="GO" id="GO:0005886">
    <property type="term" value="C:plasma membrane"/>
    <property type="evidence" value="ECO:0007669"/>
    <property type="project" value="UniProtKB-SubCell"/>
</dbReference>
<evidence type="ECO:0000256" key="4">
    <source>
        <dbReference type="ARBA" id="ARBA00022989"/>
    </source>
</evidence>
<dbReference type="OMA" id="WIENFIV"/>
<evidence type="ECO:0000256" key="2">
    <source>
        <dbReference type="ARBA" id="ARBA00022475"/>
    </source>
</evidence>
<evidence type="ECO:0000259" key="8">
    <source>
        <dbReference type="Pfam" id="PF02687"/>
    </source>
</evidence>
<dbReference type="PANTHER" id="PTHR32522">
    <property type="match status" value="1"/>
</dbReference>
<evidence type="ECO:0000256" key="6">
    <source>
        <dbReference type="SAM" id="MobiDB-lite"/>
    </source>
</evidence>
<evidence type="ECO:0000256" key="1">
    <source>
        <dbReference type="ARBA" id="ARBA00004651"/>
    </source>
</evidence>
<dbReference type="OrthoDB" id="312032at2759"/>
<organism evidence="9 10">
    <name type="scientific">Stylonychia lemnae</name>
    <name type="common">Ciliate</name>
    <dbReference type="NCBI Taxonomy" id="5949"/>
    <lineage>
        <taxon>Eukaryota</taxon>
        <taxon>Sar</taxon>
        <taxon>Alveolata</taxon>
        <taxon>Ciliophora</taxon>
        <taxon>Intramacronucleata</taxon>
        <taxon>Spirotrichea</taxon>
        <taxon>Stichotrichia</taxon>
        <taxon>Sporadotrichida</taxon>
        <taxon>Oxytrichidae</taxon>
        <taxon>Stylonychinae</taxon>
        <taxon>Stylonychia</taxon>
    </lineage>
</organism>
<comment type="subcellular location">
    <subcellularLocation>
        <location evidence="1">Cell membrane</location>
        <topology evidence="1">Multi-pass membrane protein</topology>
    </subcellularLocation>
</comment>
<sequence>MNYQKLTQQSPKKRFNLQGIFNDGSNPSQSEIEQYYREFVSMDQSRFLSQSVIRSRDSTNNLNTLNMDDTMTRDLLDDYRKESPKNSAQASNTQRNDKLIQDQGNEGRGFDSNLQKVGIIGHITTNVTYLINDMRKRNRQFQIGLISVFLVVSFTTFVTAFVNSTPSLFFMVSQSNAGDFDITLTALRNDKEYESGNYNYYYDPLFQFDSKQDYAQFNRLQGQKDSLRSQFINREVSLLNMTAILQEIRDIPEIVGAFPRWMAMCQVANSNKQAAGDTGSFIIYGDQKLERDIGVANGFPNHLLKENEAMVSKDLMGMLGLKIGEQILVRYEFLTFLPPKFNILQTIAFDEIPYEMNNQNLTRGKLFLSKLNQDTNLTMKDFNNYVYQTYGLQPYAAARSYALLLGYNDTTPFYMILEDFFQNIRRDDFTFEQNYTVKEEISSTFGKWPSAMGNTVFLDSTYVVENFYQVIQVCHILILRIDVLLKRNKRDQKERDISRMRKYNEDGGSELVDTLMNLFYKKSFYESADGELTIQEQTSTIGSMKSMLTSSFFMITFQIFIVAFILYQSLIQSDVEERTYEFAMLRTLGYRKDQLMSLLSMQTLFFALPATIMGFIVMAIELVGIKMVIYDSTRFGIYQYVGAFTVFVGLIMGIVIPLMSNYIPIKQAMSKSLRDSLDVYRKSMDEFTVKMTRLENMGISPLQMGSGLFLTIFGFICYYFIPSSLINLDFEMFYIVILGILTMIVLGVNLISQAFVPWIENFIVTLIIMCKPKEKKLKPIIQKNLKSHRGRNMKTSLMFTMTMSFLMYSNTSFQQGEYMIFSMTSAVIGSDIALFRPSTLTGKPVSLEEQKLNEFFYANLYTSENPSGLITQYSYLGQTLNEILTNEGKQQLQINIGVGLDGQEEFAVKVQGLSRDHLEKQDIQYYYPIQSMKGKEFFDKEYKKEEIMELLYDLDEFSHSTQVQDKLRIRSEIQDKPYQNQPFEDTIINIIIPQAIVGLLPIKAGDLIKMCLGIDCQSQFRARVVATIRRMPGISDISGYRPAAYLQPSVIVSYDQMVQIISKYTSQNPQAKKDYDLYMSRQPQGNTNNIPKKAVYVNFKNHATDDEINNMKNSMVKIAGDNNAIAFDTRQFNKGLSDFMIVMYLFSGIVAVILFLLTFFQLIVSISSNIRDDEWELGVLRAMGMRKTEIQKITSYEYTANILTPTFLGIIIGAICASTMSTLFLAIAELPFKLMVKFDESYFQISFTSIIVMIVCAVLTIIIGTAIGSRVINRKSISQVLKGL</sequence>
<feature type="transmembrane region" description="Helical" evidence="7">
    <location>
        <begin position="604"/>
        <end position="625"/>
    </location>
</feature>
<feature type="transmembrane region" description="Helical" evidence="7">
    <location>
        <begin position="1139"/>
        <end position="1164"/>
    </location>
</feature>
<feature type="transmembrane region" description="Helical" evidence="7">
    <location>
        <begin position="702"/>
        <end position="721"/>
    </location>
</feature>
<feature type="transmembrane region" description="Helical" evidence="7">
    <location>
        <begin position="637"/>
        <end position="659"/>
    </location>
</feature>
<feature type="compositionally biased region" description="Polar residues" evidence="6">
    <location>
        <begin position="85"/>
        <end position="94"/>
    </location>
</feature>
<keyword evidence="2" id="KW-1003">Cell membrane</keyword>
<keyword evidence="3 7" id="KW-0812">Transmembrane</keyword>
<dbReference type="EMBL" id="CCKQ01016597">
    <property type="protein sequence ID" value="CDW88470.1"/>
    <property type="molecule type" value="Genomic_DNA"/>
</dbReference>
<evidence type="ECO:0000313" key="10">
    <source>
        <dbReference type="Proteomes" id="UP000039865"/>
    </source>
</evidence>
<dbReference type="PANTHER" id="PTHR32522:SF5">
    <property type="entry name" value="ABC3 TRANSPORTER PERMEASE PROTEIN DOMAIN-CONTAINING PROTEIN"/>
    <property type="match status" value="1"/>
</dbReference>
<feature type="transmembrane region" description="Helical" evidence="7">
    <location>
        <begin position="467"/>
        <end position="485"/>
    </location>
</feature>
<evidence type="ECO:0000256" key="7">
    <source>
        <dbReference type="SAM" id="Phobius"/>
    </source>
</evidence>
<dbReference type="Proteomes" id="UP000039865">
    <property type="component" value="Unassembled WGS sequence"/>
</dbReference>
<protein>
    <submittedName>
        <fullName evidence="9">Permease-like protein</fullName>
    </submittedName>
</protein>
<evidence type="ECO:0000256" key="5">
    <source>
        <dbReference type="ARBA" id="ARBA00023136"/>
    </source>
</evidence>
<dbReference type="InParanoid" id="A0A078B1M9"/>
<feature type="domain" description="ABC3 transporter permease C-terminal" evidence="8">
    <location>
        <begin position="1149"/>
        <end position="1275"/>
    </location>
</feature>
<reference evidence="9 10" key="1">
    <citation type="submission" date="2014-06" db="EMBL/GenBank/DDBJ databases">
        <authorList>
            <person name="Swart Estienne"/>
        </authorList>
    </citation>
    <scope>NUCLEOTIDE SEQUENCE [LARGE SCALE GENOMIC DNA]</scope>
    <source>
        <strain evidence="9 10">130c</strain>
    </source>
</reference>
<dbReference type="Pfam" id="PF02687">
    <property type="entry name" value="FtsX"/>
    <property type="match status" value="2"/>
</dbReference>
<keyword evidence="10" id="KW-1185">Reference proteome</keyword>
<proteinExistence type="predicted"/>
<feature type="transmembrane region" description="Helical" evidence="7">
    <location>
        <begin position="733"/>
        <end position="752"/>
    </location>
</feature>
<evidence type="ECO:0000313" key="9">
    <source>
        <dbReference type="EMBL" id="CDW88470.1"/>
    </source>
</evidence>
<keyword evidence="4 7" id="KW-1133">Transmembrane helix</keyword>
<feature type="transmembrane region" description="Helical" evidence="7">
    <location>
        <begin position="552"/>
        <end position="571"/>
    </location>
</feature>
<name>A0A078B1M9_STYLE</name>
<accession>A0A078B1M9</accession>
<feature type="transmembrane region" description="Helical" evidence="7">
    <location>
        <begin position="143"/>
        <end position="162"/>
    </location>
</feature>
<dbReference type="InterPro" id="IPR003838">
    <property type="entry name" value="ABC3_permease_C"/>
</dbReference>
<feature type="transmembrane region" description="Helical" evidence="7">
    <location>
        <begin position="1242"/>
        <end position="1267"/>
    </location>
</feature>
<feature type="region of interest" description="Disordered" evidence="6">
    <location>
        <begin position="81"/>
        <end position="106"/>
    </location>
</feature>
<gene>
    <name evidence="9" type="primary">Contig8946.g9566</name>
    <name evidence="9" type="ORF">STYLEM_17591</name>
</gene>
<keyword evidence="5 7" id="KW-0472">Membrane</keyword>
<feature type="transmembrane region" description="Helical" evidence="7">
    <location>
        <begin position="1207"/>
        <end position="1230"/>
    </location>
</feature>
<feature type="domain" description="ABC3 transporter permease C-terminal" evidence="8">
    <location>
        <begin position="554"/>
        <end position="672"/>
    </location>
</feature>
<evidence type="ECO:0000256" key="3">
    <source>
        <dbReference type="ARBA" id="ARBA00022692"/>
    </source>
</evidence>